<dbReference type="GO" id="GO:0005524">
    <property type="term" value="F:ATP binding"/>
    <property type="evidence" value="ECO:0007669"/>
    <property type="project" value="UniProtKB-KW"/>
</dbReference>
<accession>A0A0V1A694</accession>
<evidence type="ECO:0000256" key="7">
    <source>
        <dbReference type="SAM" id="SignalP"/>
    </source>
</evidence>
<evidence type="ECO:0000256" key="5">
    <source>
        <dbReference type="ARBA" id="ARBA00022840"/>
    </source>
</evidence>
<dbReference type="InterPro" id="IPR012340">
    <property type="entry name" value="NA-bd_OB-fold"/>
</dbReference>
<organism evidence="9 10">
    <name type="scientific">Trichinella patagoniensis</name>
    <dbReference type="NCBI Taxonomy" id="990121"/>
    <lineage>
        <taxon>Eukaryota</taxon>
        <taxon>Metazoa</taxon>
        <taxon>Ecdysozoa</taxon>
        <taxon>Nematoda</taxon>
        <taxon>Enoplea</taxon>
        <taxon>Dorylaimia</taxon>
        <taxon>Trichinellida</taxon>
        <taxon>Trichinellidae</taxon>
        <taxon>Trichinella</taxon>
    </lineage>
</organism>
<keyword evidence="5" id="KW-0067">ATP-binding</keyword>
<evidence type="ECO:0000259" key="8">
    <source>
        <dbReference type="SMART" id="SM00382"/>
    </source>
</evidence>
<dbReference type="GO" id="GO:0008233">
    <property type="term" value="F:peptidase activity"/>
    <property type="evidence" value="ECO:0007669"/>
    <property type="project" value="UniProtKB-KW"/>
</dbReference>
<protein>
    <submittedName>
        <fullName evidence="9">26S protease regulatory subunit 10B</fullName>
    </submittedName>
</protein>
<keyword evidence="7" id="KW-0732">Signal</keyword>
<evidence type="ECO:0000256" key="1">
    <source>
        <dbReference type="ARBA" id="ARBA00004496"/>
    </source>
</evidence>
<feature type="non-terminal residue" evidence="9">
    <location>
        <position position="1"/>
    </location>
</feature>
<feature type="chain" id="PRO_5006874388" evidence="7">
    <location>
        <begin position="23"/>
        <end position="439"/>
    </location>
</feature>
<evidence type="ECO:0000256" key="6">
    <source>
        <dbReference type="ARBA" id="ARBA00022942"/>
    </source>
</evidence>
<keyword evidence="6" id="KW-0647">Proteasome</keyword>
<dbReference type="Gene3D" id="2.40.50.140">
    <property type="entry name" value="Nucleic acid-binding proteins"/>
    <property type="match status" value="1"/>
</dbReference>
<dbReference type="GO" id="GO:0005737">
    <property type="term" value="C:cytoplasm"/>
    <property type="evidence" value="ECO:0007669"/>
    <property type="project" value="UniProtKB-SubCell"/>
</dbReference>
<feature type="signal peptide" evidence="7">
    <location>
        <begin position="1"/>
        <end position="22"/>
    </location>
</feature>
<keyword evidence="3" id="KW-0963">Cytoplasm</keyword>
<keyword evidence="10" id="KW-1185">Reference proteome</keyword>
<comment type="similarity">
    <text evidence="2">Belongs to the AAA ATPase family.</text>
</comment>
<dbReference type="InterPro" id="IPR032501">
    <property type="entry name" value="Prot_ATP_ID_OB_2nd"/>
</dbReference>
<comment type="caution">
    <text evidence="9">The sequence shown here is derived from an EMBL/GenBank/DDBJ whole genome shotgun (WGS) entry which is preliminary data.</text>
</comment>
<dbReference type="Pfam" id="PF00004">
    <property type="entry name" value="AAA"/>
    <property type="match status" value="1"/>
</dbReference>
<evidence type="ECO:0000313" key="9">
    <source>
        <dbReference type="EMBL" id="KRY20132.1"/>
    </source>
</evidence>
<dbReference type="Proteomes" id="UP000054783">
    <property type="component" value="Unassembled WGS sequence"/>
</dbReference>
<dbReference type="EMBL" id="JYDQ01000028">
    <property type="protein sequence ID" value="KRY20132.1"/>
    <property type="molecule type" value="Genomic_DNA"/>
</dbReference>
<dbReference type="OrthoDB" id="1937997at2759"/>
<dbReference type="FunFam" id="3.40.50.300:FF:000033">
    <property type="entry name" value="26S protease regulatory subunit 6B"/>
    <property type="match status" value="1"/>
</dbReference>
<evidence type="ECO:0000256" key="3">
    <source>
        <dbReference type="ARBA" id="ARBA00022490"/>
    </source>
</evidence>
<evidence type="ECO:0000256" key="4">
    <source>
        <dbReference type="ARBA" id="ARBA00022741"/>
    </source>
</evidence>
<sequence length="439" mass="49570">LLFSIFFPSILYLYFVSVLKMASNQQQTDCIKKALKSDKSKKTKDDAGVAKLKLHVTNNWKHIKKMQMHIKKSSSISIWLQRQECERAMQKMRDLQHQLDRVKSGTTTLVARVVSVQNERVLIKTSGDVQYLCECSKELDVNKLKKNTRVGVDRITLTITCILPPEVNPIIHNMRANDEDKKTNFAMIGGLDDEIRQLREVIELPMKEPELFKRIGITPPKGVLLYGPPGTGKTLIARLVASQIDCLFLQASATTITDSYIGEAAKMVREIFTYAKANSPCIIFLDEIDAIGSKRSANVHSSDREVQRTMMEILSQIDGFDPLGQVKYIMATNRPDALDSALLRPGRIDRKIEIKLPNDVARYKILQIYTKDMPIESSANLDSLVKITEGFNGADLRNVATEAAMFAIRQKRKIITHDDLMNGARKIADSKKIENGFEK</sequence>
<dbReference type="SUPFAM" id="SSF52540">
    <property type="entry name" value="P-loop containing nucleoside triphosphate hydrolases"/>
    <property type="match status" value="1"/>
</dbReference>
<feature type="domain" description="AAA+ ATPase" evidence="8">
    <location>
        <begin position="219"/>
        <end position="358"/>
    </location>
</feature>
<dbReference type="GO" id="GO:0006508">
    <property type="term" value="P:proteolysis"/>
    <property type="evidence" value="ECO:0007669"/>
    <property type="project" value="UniProtKB-KW"/>
</dbReference>
<dbReference type="AlphaFoldDB" id="A0A0V1A694"/>
<keyword evidence="4" id="KW-0547">Nucleotide-binding</keyword>
<name>A0A0V1A694_9BILA</name>
<dbReference type="Gene3D" id="1.10.8.60">
    <property type="match status" value="1"/>
</dbReference>
<comment type="subcellular location">
    <subcellularLocation>
        <location evidence="1">Cytoplasm</location>
    </subcellularLocation>
</comment>
<dbReference type="PANTHER" id="PTHR23073">
    <property type="entry name" value="26S PROTEASOME REGULATORY SUBUNIT"/>
    <property type="match status" value="1"/>
</dbReference>
<proteinExistence type="inferred from homology"/>
<dbReference type="InterPro" id="IPR050221">
    <property type="entry name" value="26S_Proteasome_ATPase"/>
</dbReference>
<dbReference type="Pfam" id="PF17862">
    <property type="entry name" value="AAA_lid_3"/>
    <property type="match status" value="1"/>
</dbReference>
<dbReference type="InterPro" id="IPR003959">
    <property type="entry name" value="ATPase_AAA_core"/>
</dbReference>
<dbReference type="Gene3D" id="3.40.50.300">
    <property type="entry name" value="P-loop containing nucleotide triphosphate hydrolases"/>
    <property type="match status" value="1"/>
</dbReference>
<evidence type="ECO:0000313" key="10">
    <source>
        <dbReference type="Proteomes" id="UP000054783"/>
    </source>
</evidence>
<keyword evidence="9" id="KW-0645">Protease</keyword>
<dbReference type="InterPro" id="IPR041569">
    <property type="entry name" value="AAA_lid_3"/>
</dbReference>
<dbReference type="STRING" id="990121.A0A0V1A694"/>
<dbReference type="GO" id="GO:0016887">
    <property type="term" value="F:ATP hydrolysis activity"/>
    <property type="evidence" value="ECO:0007669"/>
    <property type="project" value="InterPro"/>
</dbReference>
<dbReference type="Pfam" id="PF16450">
    <property type="entry name" value="Prot_ATP_ID_OB_C"/>
    <property type="match status" value="1"/>
</dbReference>
<keyword evidence="9" id="KW-0378">Hydrolase</keyword>
<gene>
    <name evidence="9" type="primary">PSMC6</name>
    <name evidence="9" type="ORF">T12_15988</name>
</gene>
<dbReference type="InterPro" id="IPR003593">
    <property type="entry name" value="AAA+_ATPase"/>
</dbReference>
<dbReference type="SMART" id="SM00382">
    <property type="entry name" value="AAA"/>
    <property type="match status" value="1"/>
</dbReference>
<dbReference type="InterPro" id="IPR027417">
    <property type="entry name" value="P-loop_NTPase"/>
</dbReference>
<evidence type="ECO:0000256" key="2">
    <source>
        <dbReference type="ARBA" id="ARBA00006914"/>
    </source>
</evidence>
<dbReference type="GO" id="GO:0000502">
    <property type="term" value="C:proteasome complex"/>
    <property type="evidence" value="ECO:0007669"/>
    <property type="project" value="UniProtKB-KW"/>
</dbReference>
<reference evidence="9 10" key="1">
    <citation type="submission" date="2015-01" db="EMBL/GenBank/DDBJ databases">
        <title>Evolution of Trichinella species and genotypes.</title>
        <authorList>
            <person name="Korhonen P.K."/>
            <person name="Edoardo P."/>
            <person name="Giuseppe L.R."/>
            <person name="Gasser R.B."/>
        </authorList>
    </citation>
    <scope>NUCLEOTIDE SEQUENCE [LARGE SCALE GENOMIC DNA]</scope>
    <source>
        <strain evidence="9">ISS2496</strain>
    </source>
</reference>